<organism evidence="1 2">
    <name type="scientific">Methanocella conradii (strain DSM 24694 / JCM 17849 / CGMCC 1.5162 / HZ254)</name>
    <dbReference type="NCBI Taxonomy" id="1041930"/>
    <lineage>
        <taxon>Archaea</taxon>
        <taxon>Methanobacteriati</taxon>
        <taxon>Methanobacteriota</taxon>
        <taxon>Stenosarchaea group</taxon>
        <taxon>Methanomicrobia</taxon>
        <taxon>Methanocellales</taxon>
        <taxon>Methanocellaceae</taxon>
        <taxon>Methanocella</taxon>
    </lineage>
</organism>
<dbReference type="eggNOG" id="arCOG03360">
    <property type="taxonomic scope" value="Archaea"/>
</dbReference>
<protein>
    <submittedName>
        <fullName evidence="1">Uncharacterized protein</fullName>
    </submittedName>
</protein>
<sequence length="145" mass="15580">MKKSMLDDRGVDFLGMRLAIVLVASALLIVMAAAYMKGQANKASMDEARREAGRIASLASAEYASGCLGSVSVLSVYIPSSVRRVAYGLEDARAYAIEFADGTNETYAAACRFVPATLYPGRHRLELEATMIDGEYAVSIREAAE</sequence>
<gene>
    <name evidence="1" type="ordered locus">Mtc_0501</name>
</gene>
<keyword evidence="2" id="KW-1185">Reference proteome</keyword>
<evidence type="ECO:0000313" key="2">
    <source>
        <dbReference type="Proteomes" id="UP000005233"/>
    </source>
</evidence>
<dbReference type="EMBL" id="CP003243">
    <property type="protein sequence ID" value="AFC99267.1"/>
    <property type="molecule type" value="Genomic_DNA"/>
</dbReference>
<dbReference type="HOGENOM" id="CLU_1782497_0_0_2"/>
<evidence type="ECO:0000313" key="1">
    <source>
        <dbReference type="EMBL" id="AFC99267.1"/>
    </source>
</evidence>
<accession>H8I570</accession>
<dbReference type="KEGG" id="mez:Mtc_0501"/>
<reference evidence="1 2" key="1">
    <citation type="journal article" date="2012" name="J. Bacteriol.">
        <title>Complete genome sequence of a thermophilic methanogen, Methanocella conradii HZ254, isolated from Chinese rice field soil.</title>
        <authorList>
            <person name="Lu Z."/>
            <person name="Lu Y."/>
        </authorList>
    </citation>
    <scope>NUCLEOTIDE SEQUENCE [LARGE SCALE GENOMIC DNA]</scope>
    <source>
        <strain evidence="2">DSM 24694 / JCM 17849 / CGMCC 1.5162 / HZ254</strain>
    </source>
</reference>
<name>H8I570_METCZ</name>
<proteinExistence type="predicted"/>
<dbReference type="Proteomes" id="UP000005233">
    <property type="component" value="Chromosome"/>
</dbReference>
<dbReference type="AlphaFoldDB" id="H8I570"/>
<dbReference type="STRING" id="1041930.Mtc_0501"/>